<dbReference type="HOGENOM" id="CLU_812575_0_0_1"/>
<reference evidence="7" key="1">
    <citation type="journal article" date="2006" name="PLoS Biol.">
        <title>Macronuclear genome sequence of the ciliate Tetrahymena thermophila, a model eukaryote.</title>
        <authorList>
            <person name="Eisen J.A."/>
            <person name="Coyne R.S."/>
            <person name="Wu M."/>
            <person name="Wu D."/>
            <person name="Thiagarajan M."/>
            <person name="Wortman J.R."/>
            <person name="Badger J.H."/>
            <person name="Ren Q."/>
            <person name="Amedeo P."/>
            <person name="Jones K.M."/>
            <person name="Tallon L.J."/>
            <person name="Delcher A.L."/>
            <person name="Salzberg S.L."/>
            <person name="Silva J.C."/>
            <person name="Haas B.J."/>
            <person name="Majoros W.H."/>
            <person name="Farzad M."/>
            <person name="Carlton J.M."/>
            <person name="Smith R.K. Jr."/>
            <person name="Garg J."/>
            <person name="Pearlman R.E."/>
            <person name="Karrer K.M."/>
            <person name="Sun L."/>
            <person name="Manning G."/>
            <person name="Elde N.C."/>
            <person name="Turkewitz A.P."/>
            <person name="Asai D.J."/>
            <person name="Wilkes D.E."/>
            <person name="Wang Y."/>
            <person name="Cai H."/>
            <person name="Collins K."/>
            <person name="Stewart B.A."/>
            <person name="Lee S.R."/>
            <person name="Wilamowska K."/>
            <person name="Weinberg Z."/>
            <person name="Ruzzo W.L."/>
            <person name="Wloga D."/>
            <person name="Gaertig J."/>
            <person name="Frankel J."/>
            <person name="Tsao C.-C."/>
            <person name="Gorovsky M.A."/>
            <person name="Keeling P.J."/>
            <person name="Waller R.F."/>
            <person name="Patron N.J."/>
            <person name="Cherry J.M."/>
            <person name="Stover N.A."/>
            <person name="Krieger C.J."/>
            <person name="del Toro C."/>
            <person name="Ryder H.F."/>
            <person name="Williamson S.C."/>
            <person name="Barbeau R.A."/>
            <person name="Hamilton E.P."/>
            <person name="Orias E."/>
        </authorList>
    </citation>
    <scope>NUCLEOTIDE SEQUENCE [LARGE SCALE GENOMIC DNA]</scope>
    <source>
        <strain evidence="7">SB210</strain>
    </source>
</reference>
<dbReference type="KEGG" id="tet:TTHERM_00724680"/>
<dbReference type="InterPro" id="IPR003689">
    <property type="entry name" value="ZIP"/>
</dbReference>
<dbReference type="GO" id="GO:0016020">
    <property type="term" value="C:membrane"/>
    <property type="evidence" value="ECO:0007669"/>
    <property type="project" value="UniProtKB-SubCell"/>
</dbReference>
<evidence type="ECO:0000256" key="5">
    <source>
        <dbReference type="SAM" id="Phobius"/>
    </source>
</evidence>
<dbReference type="Pfam" id="PF02535">
    <property type="entry name" value="Zip"/>
    <property type="match status" value="1"/>
</dbReference>
<feature type="transmembrane region" description="Helical" evidence="5">
    <location>
        <begin position="40"/>
        <end position="61"/>
    </location>
</feature>
<dbReference type="RefSeq" id="XP_001027090.2">
    <property type="nucleotide sequence ID" value="XM_001027090.3"/>
</dbReference>
<dbReference type="GeneID" id="7844876"/>
<evidence type="ECO:0000313" key="7">
    <source>
        <dbReference type="Proteomes" id="UP000009168"/>
    </source>
</evidence>
<keyword evidence="2 5" id="KW-0812">Transmembrane</keyword>
<dbReference type="PANTHER" id="PTHR11040:SF140">
    <property type="entry name" value="ZRT (ZRT), IRT- (IRT-) LIKE PROTEIN TRANSPORTER"/>
    <property type="match status" value="1"/>
</dbReference>
<evidence type="ECO:0000256" key="4">
    <source>
        <dbReference type="ARBA" id="ARBA00023136"/>
    </source>
</evidence>
<dbReference type="AlphaFoldDB" id="Q24GM3"/>
<dbReference type="Proteomes" id="UP000009168">
    <property type="component" value="Unassembled WGS sequence"/>
</dbReference>
<keyword evidence="4 5" id="KW-0472">Membrane</keyword>
<feature type="transmembrane region" description="Helical" evidence="5">
    <location>
        <begin position="6"/>
        <end position="28"/>
    </location>
</feature>
<accession>Q24GM3</accession>
<comment type="subcellular location">
    <subcellularLocation>
        <location evidence="1">Membrane</location>
        <topology evidence="1">Multi-pass membrane protein</topology>
    </subcellularLocation>
</comment>
<organism evidence="6 7">
    <name type="scientific">Tetrahymena thermophila (strain SB210)</name>
    <dbReference type="NCBI Taxonomy" id="312017"/>
    <lineage>
        <taxon>Eukaryota</taxon>
        <taxon>Sar</taxon>
        <taxon>Alveolata</taxon>
        <taxon>Ciliophora</taxon>
        <taxon>Intramacronucleata</taxon>
        <taxon>Oligohymenophorea</taxon>
        <taxon>Hymenostomatida</taxon>
        <taxon>Tetrahymenina</taxon>
        <taxon>Tetrahymenidae</taxon>
        <taxon>Tetrahymena</taxon>
    </lineage>
</organism>
<feature type="transmembrane region" description="Helical" evidence="5">
    <location>
        <begin position="81"/>
        <end position="102"/>
    </location>
</feature>
<proteinExistence type="predicted"/>
<name>Q24GM3_TETTS</name>
<dbReference type="InParanoid" id="Q24GM3"/>
<protein>
    <submittedName>
        <fullName evidence="6">Metal cation transporter, ZIP family protein</fullName>
    </submittedName>
</protein>
<gene>
    <name evidence="6" type="ORF">TTHERM_00724680</name>
</gene>
<keyword evidence="3 5" id="KW-1133">Transmembrane helix</keyword>
<feature type="transmembrane region" description="Helical" evidence="5">
    <location>
        <begin position="343"/>
        <end position="362"/>
    </location>
</feature>
<evidence type="ECO:0000256" key="1">
    <source>
        <dbReference type="ARBA" id="ARBA00004141"/>
    </source>
</evidence>
<evidence type="ECO:0000256" key="2">
    <source>
        <dbReference type="ARBA" id="ARBA00022692"/>
    </source>
</evidence>
<dbReference type="PANTHER" id="PTHR11040">
    <property type="entry name" value="ZINC/IRON TRANSPORTER"/>
    <property type="match status" value="1"/>
</dbReference>
<evidence type="ECO:0000256" key="3">
    <source>
        <dbReference type="ARBA" id="ARBA00022989"/>
    </source>
</evidence>
<feature type="transmembrane region" description="Helical" evidence="5">
    <location>
        <begin position="280"/>
        <end position="301"/>
    </location>
</feature>
<dbReference type="GO" id="GO:0005385">
    <property type="term" value="F:zinc ion transmembrane transporter activity"/>
    <property type="evidence" value="ECO:0007669"/>
    <property type="project" value="TreeGrafter"/>
</dbReference>
<evidence type="ECO:0000313" key="6">
    <source>
        <dbReference type="EMBL" id="EAS06848.2"/>
    </source>
</evidence>
<feature type="transmembrane region" description="Helical" evidence="5">
    <location>
        <begin position="313"/>
        <end position="331"/>
    </location>
</feature>
<keyword evidence="7" id="KW-1185">Reference proteome</keyword>
<sequence length="374" mass="43799">MFNYLIIVKIISIVIVLGVIQVIAYWRYKKESMKQQFESLLGLANSFISGLLLTSSLVYLLPESYNLHLQANKEAINDFPWIFSVFCCSFALISILTQFYTYDKYFRKRIINDYLNSEKIEGYDHYYGSDYYEDTQSQFQKSNQLFHNTLQQRQNLHRYSQTMQNPKDSYLTNKLSCSITTPQYGNKGHNHIDDDHNHLVQSPYYGDYYQDPKIELNNYKPEYLFLIYCIHSFFECSAIGLQSQTLPTIMITLSIFLHKWFEVLFIQMQTKFSICKPNSSNHFLIILYTISNISGIGFGWFVENQLSDIKNAAFLSISGGTFFAISVNDMLHTEINRGNKQRLIKILLFIVSIALINLAWYAQKQISEHDQEFE</sequence>
<dbReference type="EMBL" id="GG662257">
    <property type="protein sequence ID" value="EAS06848.2"/>
    <property type="molecule type" value="Genomic_DNA"/>
</dbReference>